<dbReference type="InterPro" id="IPR013762">
    <property type="entry name" value="Integrase-like_cat_sf"/>
</dbReference>
<dbReference type="EMBL" id="JWZX01003300">
    <property type="protein sequence ID" value="KOO22218.1"/>
    <property type="molecule type" value="Genomic_DNA"/>
</dbReference>
<dbReference type="SUPFAM" id="SSF56349">
    <property type="entry name" value="DNA breaking-rejoining enzymes"/>
    <property type="match status" value="1"/>
</dbReference>
<evidence type="ECO:0000313" key="2">
    <source>
        <dbReference type="EMBL" id="KOO22218.1"/>
    </source>
</evidence>
<dbReference type="InterPro" id="IPR011010">
    <property type="entry name" value="DNA_brk_join_enz"/>
</dbReference>
<dbReference type="GO" id="GO:0015074">
    <property type="term" value="P:DNA integration"/>
    <property type="evidence" value="ECO:0007669"/>
    <property type="project" value="InterPro"/>
</dbReference>
<dbReference type="GO" id="GO:0006310">
    <property type="term" value="P:DNA recombination"/>
    <property type="evidence" value="ECO:0007669"/>
    <property type="project" value="UniProtKB-KW"/>
</dbReference>
<organism evidence="2 3">
    <name type="scientific">Chrysochromulina tobinii</name>
    <dbReference type="NCBI Taxonomy" id="1460289"/>
    <lineage>
        <taxon>Eukaryota</taxon>
        <taxon>Haptista</taxon>
        <taxon>Haptophyta</taxon>
        <taxon>Prymnesiophyceae</taxon>
        <taxon>Prymnesiales</taxon>
        <taxon>Chrysochromulinaceae</taxon>
        <taxon>Chrysochromulina</taxon>
    </lineage>
</organism>
<evidence type="ECO:0000256" key="1">
    <source>
        <dbReference type="ARBA" id="ARBA00023172"/>
    </source>
</evidence>
<protein>
    <submittedName>
        <fullName evidence="2">Uncharacterized protein</fullName>
    </submittedName>
</protein>
<proteinExistence type="predicted"/>
<keyword evidence="3" id="KW-1185">Reference proteome</keyword>
<dbReference type="Proteomes" id="UP000037460">
    <property type="component" value="Unassembled WGS sequence"/>
</dbReference>
<comment type="caution">
    <text evidence="2">The sequence shown here is derived from an EMBL/GenBank/DDBJ whole genome shotgun (WGS) entry which is preliminary data.</text>
</comment>
<keyword evidence="1" id="KW-0233">DNA recombination</keyword>
<sequence length="885" mass="95772">MHKWHLGGSGIWTGVGMSATALVTWVPQSKAARCLVEILEVLEGRCDVSRYRSLHGALADLVLPTGGGWYRMQGMAVPLRSDQELGEGPNVIVRERPQLWSRLKAWQKILANSPGAAMVAALPAAHSARRTDVVTWDIGGDAAKDGEPKQGLGAWFYGVWWCAPLGDWPVLAAAHITCLELIEVGLGVVMATRWLSEAKRVRLRADATAAFLTVRARRDGGALSRGAKAAELVAAHEVIMRQPEWVQLHNGHDREVLVEQTFGESMLLHDAASRNNVELIRDVAAALGISPKRLELSARARTYLHDVSQALLERSGCDTGAGADAVDTGVTSAALDSHVPMHAAAIEHGAAANGTAAISREAAELEESQRLLIERSLHDARCDDDGLGIRGASDEFLRGLLTAAMLAVEQRFAPSTRGQDRSYWRMWTSWCDLVGTPPLRTNSAANEGRIEHLHRREVALALGAFMTWAAEAEQRGYKIESMLNRLRGVARRHWAVTIRFVSLSLVVQAAQGLVREHIDAHGADSLRRRSKEPFDTAEIVAILNLPAGTCVAHGSSVVTVGENLEWQGVVVFINLFCTGGWRKEAIALGPKEAFGGRKLSLGEVTYRIGGVLHREPTVQQLLRITWNDLCYINPVPCKNDPDNSKFGSSPVPSRYHATQPICLVRELAKYEIMRMRADPVGTAAARRKDLPLVLSPTGRSWSKAELSKFFDGLLRLVCSEERARQLSVHSFRVWLACALLAAGATPEQIMLMVRWSSEAARKLYARLAMTTQCSLHTSALHASFDSIRAHTLLDASSATGASSGVDAAAEALRIAVGLLDTVTDASGARVASAADLRRTCAIDEDDVFSMLEASSDALEGLAARADAALTDAGAPAPDSESEDES</sequence>
<name>A0A0M0J7K7_9EUKA</name>
<evidence type="ECO:0000313" key="3">
    <source>
        <dbReference type="Proteomes" id="UP000037460"/>
    </source>
</evidence>
<dbReference type="GO" id="GO:0003677">
    <property type="term" value="F:DNA binding"/>
    <property type="evidence" value="ECO:0007669"/>
    <property type="project" value="InterPro"/>
</dbReference>
<dbReference type="Gene3D" id="1.10.443.10">
    <property type="entry name" value="Intergrase catalytic core"/>
    <property type="match status" value="1"/>
</dbReference>
<dbReference type="AlphaFoldDB" id="A0A0M0J7K7"/>
<reference evidence="3" key="1">
    <citation type="journal article" date="2015" name="PLoS Genet.">
        <title>Genome Sequence and Transcriptome Analyses of Chrysochromulina tobin: Metabolic Tools for Enhanced Algal Fitness in the Prominent Order Prymnesiales (Haptophyceae).</title>
        <authorList>
            <person name="Hovde B.T."/>
            <person name="Deodato C.R."/>
            <person name="Hunsperger H.M."/>
            <person name="Ryken S.A."/>
            <person name="Yost W."/>
            <person name="Jha R.K."/>
            <person name="Patterson J."/>
            <person name="Monnat R.J. Jr."/>
            <person name="Barlow S.B."/>
            <person name="Starkenburg S.R."/>
            <person name="Cattolico R.A."/>
        </authorList>
    </citation>
    <scope>NUCLEOTIDE SEQUENCE</scope>
    <source>
        <strain evidence="3">CCMP291</strain>
    </source>
</reference>
<gene>
    <name evidence="2" type="ORF">Ctob_014206</name>
</gene>
<accession>A0A0M0J7K7</accession>